<dbReference type="CDD" id="cd02440">
    <property type="entry name" value="AdoMet_MTases"/>
    <property type="match status" value="1"/>
</dbReference>
<dbReference type="Pfam" id="PF03602">
    <property type="entry name" value="Cons_hypoth95"/>
    <property type="match status" value="1"/>
</dbReference>
<evidence type="ECO:0000313" key="4">
    <source>
        <dbReference type="Proteomes" id="UP000199820"/>
    </source>
</evidence>
<sequence length="194" mass="21801">MRVIAGSARRLLLVTVDGNDTRPTGDKIKETLFNMLNFELPGAVFVDLYSGSGAIAIEALSRGAQKAYLVENNRKAAACIQKNLETTRFTEQGELMICDVMAGIRKLEGRGVKADIIFMDPPYNHEYEKNVLERLSNSSLVDDSTLIVVEASKETKFDYAQEFGYQLEREKVYKSSKHEFFRRKSATAEASENE</sequence>
<dbReference type="Gene3D" id="3.40.50.150">
    <property type="entry name" value="Vaccinia Virus protein VP39"/>
    <property type="match status" value="1"/>
</dbReference>
<dbReference type="STRING" id="1526.SAMN02910262_00472"/>
<dbReference type="NCBIfam" id="TIGR00095">
    <property type="entry name" value="16S rRNA (guanine(966)-N(2))-methyltransferase RsmD"/>
    <property type="match status" value="1"/>
</dbReference>
<accession>A0A1I0EF38</accession>
<proteinExistence type="predicted"/>
<dbReference type="GO" id="GO:0008168">
    <property type="term" value="F:methyltransferase activity"/>
    <property type="evidence" value="ECO:0007669"/>
    <property type="project" value="UniProtKB-KW"/>
</dbReference>
<dbReference type="GO" id="GO:0003676">
    <property type="term" value="F:nucleic acid binding"/>
    <property type="evidence" value="ECO:0007669"/>
    <property type="project" value="InterPro"/>
</dbReference>
<dbReference type="EMBL" id="FOIL01000018">
    <property type="protein sequence ID" value="SET43861.1"/>
    <property type="molecule type" value="Genomic_DNA"/>
</dbReference>
<dbReference type="SUPFAM" id="SSF53335">
    <property type="entry name" value="S-adenosyl-L-methionine-dependent methyltransferases"/>
    <property type="match status" value="1"/>
</dbReference>
<evidence type="ECO:0000256" key="1">
    <source>
        <dbReference type="ARBA" id="ARBA00022603"/>
    </source>
</evidence>
<dbReference type="PANTHER" id="PTHR43542:SF1">
    <property type="entry name" value="METHYLTRANSFERASE"/>
    <property type="match status" value="1"/>
</dbReference>
<keyword evidence="4" id="KW-1185">Reference proteome</keyword>
<reference evidence="3 4" key="1">
    <citation type="submission" date="2016-10" db="EMBL/GenBank/DDBJ databases">
        <authorList>
            <person name="de Groot N.N."/>
        </authorList>
    </citation>
    <scope>NUCLEOTIDE SEQUENCE [LARGE SCALE GENOMIC DNA]</scope>
    <source>
        <strain evidence="3 4">KH1P1</strain>
    </source>
</reference>
<dbReference type="PIRSF" id="PIRSF004553">
    <property type="entry name" value="CHP00095"/>
    <property type="match status" value="1"/>
</dbReference>
<dbReference type="AlphaFoldDB" id="A0A1I0EF38"/>
<protein>
    <submittedName>
        <fullName evidence="3">16S rRNA (Guanine966-N2)-methyltransferase</fullName>
    </submittedName>
</protein>
<dbReference type="GO" id="GO:0031167">
    <property type="term" value="P:rRNA methylation"/>
    <property type="evidence" value="ECO:0007669"/>
    <property type="project" value="InterPro"/>
</dbReference>
<dbReference type="RefSeq" id="WP_074649378.1">
    <property type="nucleotide sequence ID" value="NZ_FOIL01000018.1"/>
</dbReference>
<keyword evidence="1 3" id="KW-0489">Methyltransferase</keyword>
<dbReference type="PANTHER" id="PTHR43542">
    <property type="entry name" value="METHYLTRANSFERASE"/>
    <property type="match status" value="1"/>
</dbReference>
<name>A0A1I0EF38_9FIRM</name>
<dbReference type="InterPro" id="IPR002052">
    <property type="entry name" value="DNA_methylase_N6_adenine_CS"/>
</dbReference>
<gene>
    <name evidence="3" type="ORF">SAMN04487771_101829</name>
</gene>
<evidence type="ECO:0000313" key="3">
    <source>
        <dbReference type="EMBL" id="SET43861.1"/>
    </source>
</evidence>
<evidence type="ECO:0000256" key="2">
    <source>
        <dbReference type="ARBA" id="ARBA00022679"/>
    </source>
</evidence>
<dbReference type="InterPro" id="IPR029063">
    <property type="entry name" value="SAM-dependent_MTases_sf"/>
</dbReference>
<dbReference type="Proteomes" id="UP000199820">
    <property type="component" value="Unassembled WGS sequence"/>
</dbReference>
<organism evidence="3 4">
    <name type="scientific">[Clostridium] aminophilum</name>
    <dbReference type="NCBI Taxonomy" id="1526"/>
    <lineage>
        <taxon>Bacteria</taxon>
        <taxon>Bacillati</taxon>
        <taxon>Bacillota</taxon>
        <taxon>Clostridia</taxon>
        <taxon>Lachnospirales</taxon>
        <taxon>Lachnospiraceae</taxon>
    </lineage>
</organism>
<dbReference type="InterPro" id="IPR004398">
    <property type="entry name" value="RNA_MeTrfase_RsmD"/>
</dbReference>
<dbReference type="eggNOG" id="COG0742">
    <property type="taxonomic scope" value="Bacteria"/>
</dbReference>
<dbReference type="OrthoDB" id="9803017at2"/>
<keyword evidence="2 3" id="KW-0808">Transferase</keyword>
<dbReference type="PROSITE" id="PS00092">
    <property type="entry name" value="N6_MTASE"/>
    <property type="match status" value="1"/>
</dbReference>